<reference evidence="1 2" key="1">
    <citation type="submission" date="2020-04" db="EMBL/GenBank/DDBJ databases">
        <authorList>
            <person name="Liu S."/>
        </authorList>
    </citation>
    <scope>NUCLEOTIDE SEQUENCE [LARGE SCALE GENOMIC DNA]</scope>
    <source>
        <strain evidence="1 2">CGMCC 1.15091</strain>
    </source>
</reference>
<name>A0ABX1JNY9_9MICC</name>
<dbReference type="Gene3D" id="3.90.50.10">
    <property type="entry name" value="Photosynthetic Reaction Center, subunit H, domain 2"/>
    <property type="match status" value="1"/>
</dbReference>
<dbReference type="InterPro" id="IPR011033">
    <property type="entry name" value="PRC_barrel-like_sf"/>
</dbReference>
<dbReference type="Proteomes" id="UP000523795">
    <property type="component" value="Unassembled WGS sequence"/>
</dbReference>
<evidence type="ECO:0000313" key="1">
    <source>
        <dbReference type="EMBL" id="NKX50806.1"/>
    </source>
</evidence>
<dbReference type="SUPFAM" id="SSF50346">
    <property type="entry name" value="PRC-barrel domain"/>
    <property type="match status" value="1"/>
</dbReference>
<proteinExistence type="predicted"/>
<dbReference type="InterPro" id="IPR014747">
    <property type="entry name" value="Bac_photo_RC_H_C"/>
</dbReference>
<accession>A0ABX1JNY9</accession>
<organism evidence="1 2">
    <name type="scientific">Arthrobacter deserti</name>
    <dbReference type="NCBI Taxonomy" id="1742687"/>
    <lineage>
        <taxon>Bacteria</taxon>
        <taxon>Bacillati</taxon>
        <taxon>Actinomycetota</taxon>
        <taxon>Actinomycetes</taxon>
        <taxon>Micrococcales</taxon>
        <taxon>Micrococcaceae</taxon>
        <taxon>Arthrobacter</taxon>
    </lineage>
</organism>
<comment type="caution">
    <text evidence="1">The sequence shown here is derived from an EMBL/GenBank/DDBJ whole genome shotgun (WGS) entry which is preliminary data.</text>
</comment>
<evidence type="ECO:0000313" key="2">
    <source>
        <dbReference type="Proteomes" id="UP000523795"/>
    </source>
</evidence>
<sequence>MTQDETAHELQDATMWDSAGNRLGLVGEVHRDNASGQLAWATVALGLMETRERFVPLAGARLEGTDVYVAYDHDTIRDSPAVGGEPGAPLTIEEEAELNSYYGLA</sequence>
<protein>
    <submittedName>
        <fullName evidence="1">PRC-barrel domain containing protein</fullName>
    </submittedName>
</protein>
<dbReference type="EMBL" id="JAAZSR010000130">
    <property type="protein sequence ID" value="NKX50806.1"/>
    <property type="molecule type" value="Genomic_DNA"/>
</dbReference>
<keyword evidence="2" id="KW-1185">Reference proteome</keyword>
<gene>
    <name evidence="1" type="ORF">HER39_09555</name>
</gene>